<dbReference type="RefSeq" id="WP_013192884.1">
    <property type="nucleotide sequence ID" value="NC_014248.1"/>
</dbReference>
<dbReference type="SUPFAM" id="SSF58113">
    <property type="entry name" value="Apolipoprotein A-I"/>
    <property type="match status" value="1"/>
</dbReference>
<dbReference type="Proteomes" id="UP000001511">
    <property type="component" value="Chromosome"/>
</dbReference>
<protein>
    <recommendedName>
        <fullName evidence="4">Histidine kinase</fullName>
    </recommendedName>
</protein>
<evidence type="ECO:0000313" key="2">
    <source>
        <dbReference type="EMBL" id="ADI65874.1"/>
    </source>
</evidence>
<name>D7DXP8_NOSA0</name>
<gene>
    <name evidence="2" type="ordered locus">Aazo_4655</name>
</gene>
<proteinExistence type="predicted"/>
<dbReference type="HOGENOM" id="CLU_074530_0_0_3"/>
<dbReference type="AlphaFoldDB" id="D7DXP8"/>
<dbReference type="STRING" id="551115.Aazo_4655"/>
<evidence type="ECO:0008006" key="4">
    <source>
        <dbReference type="Google" id="ProtNLM"/>
    </source>
</evidence>
<evidence type="ECO:0000256" key="1">
    <source>
        <dbReference type="SAM" id="Coils"/>
    </source>
</evidence>
<evidence type="ECO:0000313" key="3">
    <source>
        <dbReference type="Proteomes" id="UP000001511"/>
    </source>
</evidence>
<accession>D7DXP8</accession>
<dbReference type="eggNOG" id="ENOG502Z9PH">
    <property type="taxonomic scope" value="Bacteria"/>
</dbReference>
<reference evidence="2 3" key="1">
    <citation type="journal article" date="2010" name="PLoS ONE">
        <title>Genome erosion in a nitrogen-fixing vertically transmitted endosymbiotic multicellular cyanobacterium.</title>
        <authorList>
            <person name="Ran L."/>
            <person name="Larsson J."/>
            <person name="Vigil-Stenman T."/>
            <person name="Nylander J.A."/>
            <person name="Ininbergs K."/>
            <person name="Zheng W.W."/>
            <person name="Lapidus A."/>
            <person name="Lowry S."/>
            <person name="Haselkorn R."/>
            <person name="Bergman B."/>
        </authorList>
    </citation>
    <scope>NUCLEOTIDE SEQUENCE [LARGE SCALE GENOMIC DNA]</scope>
    <source>
        <strain evidence="2 3">0708</strain>
    </source>
</reference>
<dbReference type="OrthoDB" id="508829at2"/>
<keyword evidence="1" id="KW-0175">Coiled coil</keyword>
<dbReference type="EMBL" id="CP002059">
    <property type="protein sequence ID" value="ADI65874.1"/>
    <property type="molecule type" value="Genomic_DNA"/>
</dbReference>
<feature type="coiled-coil region" evidence="1">
    <location>
        <begin position="94"/>
        <end position="174"/>
    </location>
</feature>
<keyword evidence="3" id="KW-1185">Reference proteome</keyword>
<organism evidence="2 3">
    <name type="scientific">Nostoc azollae (strain 0708)</name>
    <name type="common">Anabaena azollae (strain 0708)</name>
    <dbReference type="NCBI Taxonomy" id="551115"/>
    <lineage>
        <taxon>Bacteria</taxon>
        <taxon>Bacillati</taxon>
        <taxon>Cyanobacteriota</taxon>
        <taxon>Cyanophyceae</taxon>
        <taxon>Nostocales</taxon>
        <taxon>Nostocaceae</taxon>
        <taxon>Trichormus</taxon>
    </lineage>
</organism>
<sequence length="275" mass="30754">MTNNIKEKIQADLQEAKGTGQLRTENIREIVKTAVSQIASELKEGSSELRTLVKDAVSTVIENLQDKGGEIKEEVTVAIEGALEAVNTKRHDAIVKTQTELKQIQAKLDDEEEQLQKEVEGMLTEIEHTSQDKSANTKTALASAINGIQDSEEVALLKKRYAHLQAQLAIIRANLAARYGGRSVEIKEYLDDAQTWYNQVHPQAEMMVKQVEEKHSQLDNKLGELGVSIARRERGLKQSLRELLLTTADLFKDKEAGNKETLVKKQVKIQESEDV</sequence>
<dbReference type="KEGG" id="naz:Aazo_4655"/>